<accession>A0A1F7RH55</accession>
<keyword evidence="6" id="KW-1133">Transmembrane helix</keyword>
<evidence type="ECO:0000313" key="9">
    <source>
        <dbReference type="Proteomes" id="UP000178526"/>
    </source>
</evidence>
<evidence type="ECO:0000256" key="5">
    <source>
        <dbReference type="SAM" id="MobiDB-lite"/>
    </source>
</evidence>
<dbReference type="EMBL" id="MGDB01000102">
    <property type="protein sequence ID" value="OGL40294.1"/>
    <property type="molecule type" value="Genomic_DNA"/>
</dbReference>
<dbReference type="PANTHER" id="PTHR42987:SF7">
    <property type="entry name" value="SIGNAL PEPTIDE PEPTIDASE SPPA-RELATED"/>
    <property type="match status" value="1"/>
</dbReference>
<keyword evidence="6" id="KW-0812">Transmembrane</keyword>
<keyword evidence="6" id="KW-0472">Membrane</keyword>
<gene>
    <name evidence="8" type="ORF">A2042_01095</name>
</gene>
<comment type="caution">
    <text evidence="8">The sequence shown here is derived from an EMBL/GenBank/DDBJ whole genome shotgun (WGS) entry which is preliminary data.</text>
</comment>
<name>A0A1F7RH55_9BACT</name>
<dbReference type="Pfam" id="PF01343">
    <property type="entry name" value="Peptidase_S49"/>
    <property type="match status" value="1"/>
</dbReference>
<reference evidence="8 9" key="1">
    <citation type="journal article" date="2016" name="Nat. Commun.">
        <title>Thousands of microbial genomes shed light on interconnected biogeochemical processes in an aquifer system.</title>
        <authorList>
            <person name="Anantharaman K."/>
            <person name="Brown C.T."/>
            <person name="Hug L.A."/>
            <person name="Sharon I."/>
            <person name="Castelle C.J."/>
            <person name="Probst A.J."/>
            <person name="Thomas B.C."/>
            <person name="Singh A."/>
            <person name="Wilkins M.J."/>
            <person name="Karaoz U."/>
            <person name="Brodie E.L."/>
            <person name="Williams K.H."/>
            <person name="Hubbard S.S."/>
            <person name="Banfield J.F."/>
        </authorList>
    </citation>
    <scope>NUCLEOTIDE SEQUENCE [LARGE SCALE GENOMIC DNA]</scope>
</reference>
<feature type="region of interest" description="Disordered" evidence="5">
    <location>
        <begin position="1"/>
        <end position="21"/>
    </location>
</feature>
<dbReference type="Gene3D" id="3.90.226.10">
    <property type="entry name" value="2-enoyl-CoA Hydratase, Chain A, domain 1"/>
    <property type="match status" value="1"/>
</dbReference>
<dbReference type="GO" id="GO:0004252">
    <property type="term" value="F:serine-type endopeptidase activity"/>
    <property type="evidence" value="ECO:0007669"/>
    <property type="project" value="InterPro"/>
</dbReference>
<protein>
    <recommendedName>
        <fullName evidence="7">Peptidase S49 domain-containing protein</fullName>
    </recommendedName>
</protein>
<dbReference type="InterPro" id="IPR029045">
    <property type="entry name" value="ClpP/crotonase-like_dom_sf"/>
</dbReference>
<dbReference type="PANTHER" id="PTHR42987">
    <property type="entry name" value="PEPTIDASE S49"/>
    <property type="match status" value="1"/>
</dbReference>
<keyword evidence="2" id="KW-0645">Protease</keyword>
<dbReference type="SUPFAM" id="SSF52096">
    <property type="entry name" value="ClpP/crotonase"/>
    <property type="match status" value="1"/>
</dbReference>
<sequence length="366" mass="39591">MFQDSSGNQKPPSPPFSKGGVGGLASFRRGCGGEMRKERFIVLIILILCIAAVIFGVLILKKEAIYGVEEETGVSGLFRKVSAKEGIAVVDIYGEISFQPVSPLPFGVGGRGADAVVDKIKAYSKNPAVKAIILRINSPGGTVGATQEIYDEVKKARKKGIKVVASFGDIAASGAYYIACGADKIVANNGTITGSIGVFIGSLNLKELTEKYGIKYNIIKSGKYKDMLSVWRDLSTEERELLQETVDNVYSQFLGAVSSGRHLSLEEVKKFADGRVFSGEQAKKIKFVDELGGFEYAKLLAGKLAGIKGEPIIIKEPVKPLEQIFEMLSNIANFKLPSASLDQVSPVKYLYFSQINEFEKMFSAAN</sequence>
<feature type="transmembrane region" description="Helical" evidence="6">
    <location>
        <begin position="40"/>
        <end position="60"/>
    </location>
</feature>
<keyword evidence="3" id="KW-0378">Hydrolase</keyword>
<evidence type="ECO:0000256" key="6">
    <source>
        <dbReference type="SAM" id="Phobius"/>
    </source>
</evidence>
<dbReference type="InterPro" id="IPR001907">
    <property type="entry name" value="ClpP"/>
</dbReference>
<evidence type="ECO:0000256" key="2">
    <source>
        <dbReference type="ARBA" id="ARBA00022670"/>
    </source>
</evidence>
<keyword evidence="4" id="KW-0720">Serine protease</keyword>
<dbReference type="Gene3D" id="6.20.330.10">
    <property type="match status" value="1"/>
</dbReference>
<dbReference type="InterPro" id="IPR004635">
    <property type="entry name" value="Pept_S49_SppA"/>
</dbReference>
<evidence type="ECO:0000256" key="1">
    <source>
        <dbReference type="ARBA" id="ARBA00008683"/>
    </source>
</evidence>
<evidence type="ECO:0000259" key="7">
    <source>
        <dbReference type="Pfam" id="PF01343"/>
    </source>
</evidence>
<evidence type="ECO:0000313" key="8">
    <source>
        <dbReference type="EMBL" id="OGL40294.1"/>
    </source>
</evidence>
<dbReference type="Proteomes" id="UP000178526">
    <property type="component" value="Unassembled WGS sequence"/>
</dbReference>
<dbReference type="AlphaFoldDB" id="A0A1F7RH55"/>
<dbReference type="InterPro" id="IPR002142">
    <property type="entry name" value="Peptidase_S49"/>
</dbReference>
<proteinExistence type="inferred from homology"/>
<comment type="similarity">
    <text evidence="1">Belongs to the peptidase S49 family.</text>
</comment>
<evidence type="ECO:0000256" key="3">
    <source>
        <dbReference type="ARBA" id="ARBA00022801"/>
    </source>
</evidence>
<dbReference type="InterPro" id="IPR047272">
    <property type="entry name" value="S49_SppA_C"/>
</dbReference>
<feature type="compositionally biased region" description="Polar residues" evidence="5">
    <location>
        <begin position="1"/>
        <end position="10"/>
    </location>
</feature>
<dbReference type="GO" id="GO:0006508">
    <property type="term" value="P:proteolysis"/>
    <property type="evidence" value="ECO:0007669"/>
    <property type="project" value="UniProtKB-KW"/>
</dbReference>
<feature type="domain" description="Peptidase S49" evidence="7">
    <location>
        <begin position="156"/>
        <end position="307"/>
    </location>
</feature>
<evidence type="ECO:0000256" key="4">
    <source>
        <dbReference type="ARBA" id="ARBA00022825"/>
    </source>
</evidence>
<dbReference type="GO" id="GO:0004176">
    <property type="term" value="F:ATP-dependent peptidase activity"/>
    <property type="evidence" value="ECO:0007669"/>
    <property type="project" value="InterPro"/>
</dbReference>
<dbReference type="CDD" id="cd07023">
    <property type="entry name" value="S49_Sppa_N_C"/>
    <property type="match status" value="1"/>
</dbReference>
<dbReference type="PRINTS" id="PR00127">
    <property type="entry name" value="CLPPROTEASEP"/>
</dbReference>
<organism evidence="8 9">
    <name type="scientific">Candidatus Schekmanbacteria bacterium GWA2_38_11</name>
    <dbReference type="NCBI Taxonomy" id="1817876"/>
    <lineage>
        <taxon>Bacteria</taxon>
        <taxon>Candidatus Schekmaniibacteriota</taxon>
    </lineage>
</organism>
<dbReference type="NCBIfam" id="TIGR00706">
    <property type="entry name" value="SppA_dom"/>
    <property type="match status" value="1"/>
</dbReference>